<keyword evidence="2" id="KW-1185">Reference proteome</keyword>
<sequence length="137" mass="15102">MMLVVAVLSTQTQGSSHLPRCCLTKRLAVGRNLTACQFKPKRAYSFTRRQRTHFTSSDDHKAWRRQGRAQNPGTALALSAGASSIPPCVRLLHASVVNWVAVLPSLPHARPGALLFSRRPKHCPEEDAKSEVGLYCI</sequence>
<dbReference type="AlphaFoldDB" id="A0AA39L9G4"/>
<protein>
    <submittedName>
        <fullName evidence="1">Uncharacterized protein</fullName>
    </submittedName>
</protein>
<reference evidence="1" key="1">
    <citation type="submission" date="2022-10" db="EMBL/GenBank/DDBJ databases">
        <title>Determination and structural analysis of whole genome sequence of Sarocladium strictum F4-1.</title>
        <authorList>
            <person name="Hu L."/>
            <person name="Jiang Y."/>
        </authorList>
    </citation>
    <scope>NUCLEOTIDE SEQUENCE</scope>
    <source>
        <strain evidence="1">F4-1</strain>
    </source>
</reference>
<evidence type="ECO:0000313" key="2">
    <source>
        <dbReference type="Proteomes" id="UP001175261"/>
    </source>
</evidence>
<comment type="caution">
    <text evidence="1">The sequence shown here is derived from an EMBL/GenBank/DDBJ whole genome shotgun (WGS) entry which is preliminary data.</text>
</comment>
<proteinExistence type="predicted"/>
<accession>A0AA39L9G4</accession>
<organism evidence="1 2">
    <name type="scientific">Sarocladium strictum</name>
    <name type="common">Black bundle disease fungus</name>
    <name type="synonym">Acremonium strictum</name>
    <dbReference type="NCBI Taxonomy" id="5046"/>
    <lineage>
        <taxon>Eukaryota</taxon>
        <taxon>Fungi</taxon>
        <taxon>Dikarya</taxon>
        <taxon>Ascomycota</taxon>
        <taxon>Pezizomycotina</taxon>
        <taxon>Sordariomycetes</taxon>
        <taxon>Hypocreomycetidae</taxon>
        <taxon>Hypocreales</taxon>
        <taxon>Sarocladiaceae</taxon>
        <taxon>Sarocladium</taxon>
    </lineage>
</organism>
<dbReference type="EMBL" id="JAPDFR010000002">
    <property type="protein sequence ID" value="KAK0388983.1"/>
    <property type="molecule type" value="Genomic_DNA"/>
</dbReference>
<name>A0AA39L9G4_SARSR</name>
<evidence type="ECO:0000313" key="1">
    <source>
        <dbReference type="EMBL" id="KAK0388983.1"/>
    </source>
</evidence>
<dbReference type="Proteomes" id="UP001175261">
    <property type="component" value="Unassembled WGS sequence"/>
</dbReference>
<gene>
    <name evidence="1" type="ORF">NLU13_2560</name>
</gene>